<dbReference type="Proteomes" id="UP001208912">
    <property type="component" value="Unassembled WGS sequence"/>
</dbReference>
<reference evidence="2 4" key="1">
    <citation type="submission" date="2022-06" db="EMBL/GenBank/DDBJ databases">
        <title>Leptospira isolates from biofilms formed at urban environments.</title>
        <authorList>
            <person name="Ribeiro P.S."/>
            <person name="Sousa T."/>
            <person name="Carvalho N."/>
            <person name="Aburjaile F."/>
            <person name="Neves F."/>
            <person name="Oliveira D."/>
            <person name="Blanco L."/>
            <person name="Lima J."/>
            <person name="Costa F."/>
            <person name="Brenig B."/>
            <person name="Soares S."/>
            <person name="Ramos R."/>
            <person name="Goes-Neto A."/>
            <person name="Matiuzzi M."/>
            <person name="Azevedo V."/>
            <person name="Ristow P."/>
        </authorList>
    </citation>
    <scope>NUCLEOTIDE SEQUENCE</scope>
    <source>
        <strain evidence="1 4">VSF19</strain>
        <strain evidence="2">VSF20</strain>
    </source>
</reference>
<evidence type="ECO:0000313" key="1">
    <source>
        <dbReference type="EMBL" id="MCW7528498.1"/>
    </source>
</evidence>
<dbReference type="EMBL" id="JAMQPM010000044">
    <property type="protein sequence ID" value="MCW7528498.1"/>
    <property type="molecule type" value="Genomic_DNA"/>
</dbReference>
<dbReference type="AlphaFoldDB" id="A0AAW5VRU0"/>
<protein>
    <submittedName>
        <fullName evidence="2">Uncharacterized protein</fullName>
    </submittedName>
</protein>
<dbReference type="EMBL" id="JAMQPL010000045">
    <property type="protein sequence ID" value="MCW7532361.1"/>
    <property type="molecule type" value="Genomic_DNA"/>
</dbReference>
<evidence type="ECO:0000313" key="3">
    <source>
        <dbReference type="Proteomes" id="UP001208540"/>
    </source>
</evidence>
<keyword evidence="4" id="KW-1185">Reference proteome</keyword>
<gene>
    <name evidence="1" type="ORF">ND861_19230</name>
    <name evidence="2" type="ORF">ND862_19245</name>
</gene>
<sequence>MKEEEYNINNKRKLKEFIESLKKNPEKLNSLYAHFISDFIEIKYLLDSIMDVYLNKDEKNEILYTLKQLVFQFYVQYNTINLIGNLKTNILDNRLYLDDNSIGAVLRILFELQLKIKFIFSDLKTNYNRTKFRYYVWKYCDQKSSEKDLIFYDNDQKDINKIEKLYQKIKRLKEYKKISNSEIKSIEKANWSNFHQGFLYPNSKLNRSIFNSFWYEYFSTIIHSNYSKLPNVRKYYHERPRIDNMRIYFGIASFLGKEVISLLSNLNINAIKEADIDYRLNLEEKIEIWKRDSNNIDTFEKSLVKNHTANNND</sequence>
<evidence type="ECO:0000313" key="4">
    <source>
        <dbReference type="Proteomes" id="UP001208912"/>
    </source>
</evidence>
<name>A0AAW5VRU0_9LEPT</name>
<accession>A0AAW5VRU0</accession>
<dbReference type="RefSeq" id="WP_238761839.1">
    <property type="nucleotide sequence ID" value="NZ_JAMQPL010000045.1"/>
</dbReference>
<organism evidence="2 3">
    <name type="scientific">Leptospira soteropolitanensis</name>
    <dbReference type="NCBI Taxonomy" id="2950025"/>
    <lineage>
        <taxon>Bacteria</taxon>
        <taxon>Pseudomonadati</taxon>
        <taxon>Spirochaetota</taxon>
        <taxon>Spirochaetia</taxon>
        <taxon>Leptospirales</taxon>
        <taxon>Leptospiraceae</taxon>
        <taxon>Leptospira</taxon>
    </lineage>
</organism>
<evidence type="ECO:0000313" key="2">
    <source>
        <dbReference type="EMBL" id="MCW7532361.1"/>
    </source>
</evidence>
<proteinExistence type="predicted"/>
<comment type="caution">
    <text evidence="2">The sequence shown here is derived from an EMBL/GenBank/DDBJ whole genome shotgun (WGS) entry which is preliminary data.</text>
</comment>
<dbReference type="Proteomes" id="UP001208540">
    <property type="component" value="Unassembled WGS sequence"/>
</dbReference>